<evidence type="ECO:0000313" key="2">
    <source>
        <dbReference type="Proteomes" id="UP000287166"/>
    </source>
</evidence>
<keyword evidence="2" id="KW-1185">Reference proteome</keyword>
<dbReference type="EMBL" id="BFAD01000001">
    <property type="protein sequence ID" value="GBE77385.1"/>
    <property type="molecule type" value="Genomic_DNA"/>
</dbReference>
<proteinExistence type="predicted"/>
<dbReference type="RefSeq" id="XP_027608298.1">
    <property type="nucleotide sequence ID" value="XM_027752497.1"/>
</dbReference>
<accession>A0A401G5E5</accession>
<comment type="caution">
    <text evidence="1">The sequence shown here is derived from an EMBL/GenBank/DDBJ whole genome shotgun (WGS) entry which is preliminary data.</text>
</comment>
<organism evidence="1 2">
    <name type="scientific">Sparassis crispa</name>
    <dbReference type="NCBI Taxonomy" id="139825"/>
    <lineage>
        <taxon>Eukaryota</taxon>
        <taxon>Fungi</taxon>
        <taxon>Dikarya</taxon>
        <taxon>Basidiomycota</taxon>
        <taxon>Agaricomycotina</taxon>
        <taxon>Agaricomycetes</taxon>
        <taxon>Polyporales</taxon>
        <taxon>Sparassidaceae</taxon>
        <taxon>Sparassis</taxon>
    </lineage>
</organism>
<evidence type="ECO:0000313" key="1">
    <source>
        <dbReference type="EMBL" id="GBE77385.1"/>
    </source>
</evidence>
<dbReference type="Proteomes" id="UP000287166">
    <property type="component" value="Unassembled WGS sequence"/>
</dbReference>
<reference evidence="1 2" key="1">
    <citation type="journal article" date="2018" name="Sci. Rep.">
        <title>Genome sequence of the cauliflower mushroom Sparassis crispa (Hanabiratake) and its association with beneficial usage.</title>
        <authorList>
            <person name="Kiyama R."/>
            <person name="Furutani Y."/>
            <person name="Kawaguchi K."/>
            <person name="Nakanishi T."/>
        </authorList>
    </citation>
    <scope>NUCLEOTIDE SEQUENCE [LARGE SCALE GENOMIC DNA]</scope>
</reference>
<dbReference type="GeneID" id="38774302"/>
<gene>
    <name evidence="1" type="ORF">SCP_0102580</name>
</gene>
<name>A0A401G5E5_9APHY</name>
<sequence length="91" mass="9987">MGSRSDDRAGANAVGLMCQYESVRTEKSTVGPPESALGCRFVVSRSDAVKARLSGWRTADELNEACLTDGKARWETRRLALEIYKVAGMLY</sequence>
<dbReference type="InParanoid" id="A0A401G5E5"/>
<dbReference type="AlphaFoldDB" id="A0A401G5E5"/>
<protein>
    <submittedName>
        <fullName evidence="1">Uncharacterized protein</fullName>
    </submittedName>
</protein>